<accession>A0ACD3AXA2</accession>
<dbReference type="EMBL" id="ML208317">
    <property type="protein sequence ID" value="TFK70175.1"/>
    <property type="molecule type" value="Genomic_DNA"/>
</dbReference>
<proteinExistence type="predicted"/>
<keyword evidence="2" id="KW-1185">Reference proteome</keyword>
<gene>
    <name evidence="1" type="ORF">BDN72DRAFT_795676</name>
</gene>
<protein>
    <submittedName>
        <fullName evidence="1">FMN-linked oxidoreductase</fullName>
    </submittedName>
</protein>
<sequence>MSEDAFSSVSLPCGRVLRNRLVKVSLYEHLANLGGGPPNEYLHSLYSVWAMYDWGMIMTGNVQVSSSHLSLGRDIVIPSLWSEVTLAPFRQLSEAMHSSRRTEESPLAIMQLNHAGRQSSNFLGGRYPFQPALAPSAVPMRAKGKGLLVDFIYWLLFQTPRAMTIHDIDELVSQFVKGSLLAVETGFDGIELHVAHGYLLAQFISSRSNKRTDQYSSSEENALRLLQRVFQAIREAVPANFVVGIKINSADYAQTGDEERAMKHFLTIAQWQGVDFIEISGGDYESPDFLLQDPVKSRSSRQATFSRFASQATKALHSLPNARERVLPRVLLTGGLKTPGIIQEVLANGDAELLGIARPAITAPDLPHLLHNTLQQDPQESSAWDELFRPGPVIQLPLFLSRLTSLLPAIPLVGASVEMSWYTMAMRNLARKHMRGEFYPLSGSSPIPDYGLGTLTALWEMWFWLSPDERVGLRSYWRVAGGIALLFGVLLSQVFLA</sequence>
<evidence type="ECO:0000313" key="2">
    <source>
        <dbReference type="Proteomes" id="UP000308600"/>
    </source>
</evidence>
<organism evidence="1 2">
    <name type="scientific">Pluteus cervinus</name>
    <dbReference type="NCBI Taxonomy" id="181527"/>
    <lineage>
        <taxon>Eukaryota</taxon>
        <taxon>Fungi</taxon>
        <taxon>Dikarya</taxon>
        <taxon>Basidiomycota</taxon>
        <taxon>Agaricomycotina</taxon>
        <taxon>Agaricomycetes</taxon>
        <taxon>Agaricomycetidae</taxon>
        <taxon>Agaricales</taxon>
        <taxon>Pluteineae</taxon>
        <taxon>Pluteaceae</taxon>
        <taxon>Pluteus</taxon>
    </lineage>
</organism>
<reference evidence="1 2" key="1">
    <citation type="journal article" date="2019" name="Nat. Ecol. Evol.">
        <title>Megaphylogeny resolves global patterns of mushroom evolution.</title>
        <authorList>
            <person name="Varga T."/>
            <person name="Krizsan K."/>
            <person name="Foldi C."/>
            <person name="Dima B."/>
            <person name="Sanchez-Garcia M."/>
            <person name="Sanchez-Ramirez S."/>
            <person name="Szollosi G.J."/>
            <person name="Szarkandi J.G."/>
            <person name="Papp V."/>
            <person name="Albert L."/>
            <person name="Andreopoulos W."/>
            <person name="Angelini C."/>
            <person name="Antonin V."/>
            <person name="Barry K.W."/>
            <person name="Bougher N.L."/>
            <person name="Buchanan P."/>
            <person name="Buyck B."/>
            <person name="Bense V."/>
            <person name="Catcheside P."/>
            <person name="Chovatia M."/>
            <person name="Cooper J."/>
            <person name="Damon W."/>
            <person name="Desjardin D."/>
            <person name="Finy P."/>
            <person name="Geml J."/>
            <person name="Haridas S."/>
            <person name="Hughes K."/>
            <person name="Justo A."/>
            <person name="Karasinski D."/>
            <person name="Kautmanova I."/>
            <person name="Kiss B."/>
            <person name="Kocsube S."/>
            <person name="Kotiranta H."/>
            <person name="LaButti K.M."/>
            <person name="Lechner B.E."/>
            <person name="Liimatainen K."/>
            <person name="Lipzen A."/>
            <person name="Lukacs Z."/>
            <person name="Mihaltcheva S."/>
            <person name="Morgado L.N."/>
            <person name="Niskanen T."/>
            <person name="Noordeloos M.E."/>
            <person name="Ohm R.A."/>
            <person name="Ortiz-Santana B."/>
            <person name="Ovrebo C."/>
            <person name="Racz N."/>
            <person name="Riley R."/>
            <person name="Savchenko A."/>
            <person name="Shiryaev A."/>
            <person name="Soop K."/>
            <person name="Spirin V."/>
            <person name="Szebenyi C."/>
            <person name="Tomsovsky M."/>
            <person name="Tulloss R.E."/>
            <person name="Uehling J."/>
            <person name="Grigoriev I.V."/>
            <person name="Vagvolgyi C."/>
            <person name="Papp T."/>
            <person name="Martin F.M."/>
            <person name="Miettinen O."/>
            <person name="Hibbett D.S."/>
            <person name="Nagy L.G."/>
        </authorList>
    </citation>
    <scope>NUCLEOTIDE SEQUENCE [LARGE SCALE GENOMIC DNA]</scope>
    <source>
        <strain evidence="1 2">NL-1719</strain>
    </source>
</reference>
<dbReference type="Proteomes" id="UP000308600">
    <property type="component" value="Unassembled WGS sequence"/>
</dbReference>
<evidence type="ECO:0000313" key="1">
    <source>
        <dbReference type="EMBL" id="TFK70175.1"/>
    </source>
</evidence>
<name>A0ACD3AXA2_9AGAR</name>